<dbReference type="EMBL" id="MU006706">
    <property type="protein sequence ID" value="KAF2630853.1"/>
    <property type="molecule type" value="Genomic_DNA"/>
</dbReference>
<name>A0ACB6SA54_9PLEO</name>
<organism evidence="1 2">
    <name type="scientific">Macroventuria anomochaeta</name>
    <dbReference type="NCBI Taxonomy" id="301207"/>
    <lineage>
        <taxon>Eukaryota</taxon>
        <taxon>Fungi</taxon>
        <taxon>Dikarya</taxon>
        <taxon>Ascomycota</taxon>
        <taxon>Pezizomycotina</taxon>
        <taxon>Dothideomycetes</taxon>
        <taxon>Pleosporomycetidae</taxon>
        <taxon>Pleosporales</taxon>
        <taxon>Pleosporineae</taxon>
        <taxon>Didymellaceae</taxon>
        <taxon>Macroventuria</taxon>
    </lineage>
</organism>
<evidence type="ECO:0000313" key="2">
    <source>
        <dbReference type="Proteomes" id="UP000799754"/>
    </source>
</evidence>
<accession>A0ACB6SA54</accession>
<dbReference type="Proteomes" id="UP000799754">
    <property type="component" value="Unassembled WGS sequence"/>
</dbReference>
<comment type="caution">
    <text evidence="1">The sequence shown here is derived from an EMBL/GenBank/DDBJ whole genome shotgun (WGS) entry which is preliminary data.</text>
</comment>
<keyword evidence="2" id="KW-1185">Reference proteome</keyword>
<sequence length="477" mass="54133">MKRKCTSHAGGPRKKAHVVDQSASATPPAIEQPVLQRFYPRLLTLRHYLMSVLPKSSKNRRRKLARLGRPMATKKATSICEPNMKLGQLLDSTVIGEHRTTEINDEEQPTKECNKDIEIFTQQLSPAITGATFKPGYFLQSEIVDFVIWRLFKRSSSHKLHHLLCHGFERSGSAYRRNDVDGDVASSIPGLVARYPNSYVHALKGPLWCRLHAVLGEGGDRIMIDLLMDCAIFRPVDDKFANYYQMSGPPVSDMEPDQLLKEAPVDSVPGKPASRPLLSLTGGDRTPCKIAFVRSRMFYAKAALNAKGGIRFGMRHIHVLNRFSRRDDKQQTVQIIRYMFPRQYGLHNVFTSKIDPRETAMPLKDYTLREKEIHQSMCRALGDKVNDADELVKWKLRVPKRLRGHLVFLVDKLRILNQQCSYTEMLRHYCPVEVGANARLVTLNADIADCPSLVQARVEESSSPIKECCYSVSRGFE</sequence>
<proteinExistence type="predicted"/>
<protein>
    <submittedName>
        <fullName evidence="1">Uncharacterized protein</fullName>
    </submittedName>
</protein>
<evidence type="ECO:0000313" key="1">
    <source>
        <dbReference type="EMBL" id="KAF2630853.1"/>
    </source>
</evidence>
<reference evidence="1" key="1">
    <citation type="journal article" date="2020" name="Stud. Mycol.">
        <title>101 Dothideomycetes genomes: a test case for predicting lifestyles and emergence of pathogens.</title>
        <authorList>
            <person name="Haridas S."/>
            <person name="Albert R."/>
            <person name="Binder M."/>
            <person name="Bloem J."/>
            <person name="Labutti K."/>
            <person name="Salamov A."/>
            <person name="Andreopoulos B."/>
            <person name="Baker S."/>
            <person name="Barry K."/>
            <person name="Bills G."/>
            <person name="Bluhm B."/>
            <person name="Cannon C."/>
            <person name="Castanera R."/>
            <person name="Culley D."/>
            <person name="Daum C."/>
            <person name="Ezra D."/>
            <person name="Gonzalez J."/>
            <person name="Henrissat B."/>
            <person name="Kuo A."/>
            <person name="Liang C."/>
            <person name="Lipzen A."/>
            <person name="Lutzoni F."/>
            <person name="Magnuson J."/>
            <person name="Mondo S."/>
            <person name="Nolan M."/>
            <person name="Ohm R."/>
            <person name="Pangilinan J."/>
            <person name="Park H.-J."/>
            <person name="Ramirez L."/>
            <person name="Alfaro M."/>
            <person name="Sun H."/>
            <person name="Tritt A."/>
            <person name="Yoshinaga Y."/>
            <person name="Zwiers L.-H."/>
            <person name="Turgeon B."/>
            <person name="Goodwin S."/>
            <person name="Spatafora J."/>
            <person name="Crous P."/>
            <person name="Grigoriev I."/>
        </authorList>
    </citation>
    <scope>NUCLEOTIDE SEQUENCE</scope>
    <source>
        <strain evidence="1">CBS 525.71</strain>
    </source>
</reference>
<gene>
    <name evidence="1" type="ORF">BU25DRAFT_249279</name>
</gene>